<accession>A0A9D2PHF4</accession>
<dbReference type="EMBL" id="DWWD01000020">
    <property type="protein sequence ID" value="HJC49703.1"/>
    <property type="molecule type" value="Genomic_DNA"/>
</dbReference>
<dbReference type="InterPro" id="IPR010982">
    <property type="entry name" value="Lambda_DNA-bd_dom_sf"/>
</dbReference>
<sequence>MINDNIKRYRKEKGYSQEEMAVKLHVVRQTVSKWENGRSVPDAEVLIRMAEVLDVSVNDLLGIEIERDDVKDLTSELARVNEVLAEKNRQENLVKRASEKRGLILFLSFASMLAVLGIKNPVVSVVLSGGCILAAVFILYRNLALMTSVTTDDMRLKVLKITTIFNIGILMGGIILAALTAAGVLRFSEQEEKMTAMFIVACIMVFMGIVSPKLPFTRHTGLRLPWTIRDQETWDLAHRILGYISLPLALLYVACSLTMEPFQQITLVTVLLWIGIPGGISYIFYWRKIHGNVLP</sequence>
<evidence type="ECO:0000313" key="5">
    <source>
        <dbReference type="EMBL" id="HJC49703.1"/>
    </source>
</evidence>
<reference evidence="5" key="2">
    <citation type="submission" date="2021-04" db="EMBL/GenBank/DDBJ databases">
        <authorList>
            <person name="Gilroy R."/>
        </authorList>
    </citation>
    <scope>NUCLEOTIDE SEQUENCE</scope>
    <source>
        <strain evidence="5">ChiSjej3B21-8574</strain>
    </source>
</reference>
<name>A0A9D2PHF4_9FIRM</name>
<feature type="transmembrane region" description="Helical" evidence="3">
    <location>
        <begin position="265"/>
        <end position="285"/>
    </location>
</feature>
<dbReference type="SMART" id="SM00530">
    <property type="entry name" value="HTH_XRE"/>
    <property type="match status" value="1"/>
</dbReference>
<keyword evidence="1" id="KW-0238">DNA-binding</keyword>
<dbReference type="PROSITE" id="PS50943">
    <property type="entry name" value="HTH_CROC1"/>
    <property type="match status" value="1"/>
</dbReference>
<dbReference type="PANTHER" id="PTHR46558">
    <property type="entry name" value="TRACRIPTIONAL REGULATORY PROTEIN-RELATED-RELATED"/>
    <property type="match status" value="1"/>
</dbReference>
<keyword evidence="2" id="KW-0175">Coiled coil</keyword>
<evidence type="ECO:0000313" key="6">
    <source>
        <dbReference type="Proteomes" id="UP000823904"/>
    </source>
</evidence>
<dbReference type="GO" id="GO:0003677">
    <property type="term" value="F:DNA binding"/>
    <property type="evidence" value="ECO:0007669"/>
    <property type="project" value="UniProtKB-KW"/>
</dbReference>
<keyword evidence="3" id="KW-0812">Transmembrane</keyword>
<dbReference type="Pfam" id="PF13630">
    <property type="entry name" value="SdpI"/>
    <property type="match status" value="1"/>
</dbReference>
<dbReference type="InterPro" id="IPR001387">
    <property type="entry name" value="Cro/C1-type_HTH"/>
</dbReference>
<dbReference type="PANTHER" id="PTHR46558:SF3">
    <property type="entry name" value="TRANSCRIPTIONAL REGULATOR"/>
    <property type="match status" value="1"/>
</dbReference>
<feature type="transmembrane region" description="Helical" evidence="3">
    <location>
        <begin position="164"/>
        <end position="184"/>
    </location>
</feature>
<organism evidence="5 6">
    <name type="scientific">Candidatus Anaerostipes avistercoris</name>
    <dbReference type="NCBI Taxonomy" id="2838462"/>
    <lineage>
        <taxon>Bacteria</taxon>
        <taxon>Bacillati</taxon>
        <taxon>Bacillota</taxon>
        <taxon>Clostridia</taxon>
        <taxon>Lachnospirales</taxon>
        <taxon>Lachnospiraceae</taxon>
        <taxon>Anaerostipes</taxon>
    </lineage>
</organism>
<feature type="transmembrane region" description="Helical" evidence="3">
    <location>
        <begin position="236"/>
        <end position="259"/>
    </location>
</feature>
<feature type="transmembrane region" description="Helical" evidence="3">
    <location>
        <begin position="102"/>
        <end position="118"/>
    </location>
</feature>
<dbReference type="Proteomes" id="UP000823904">
    <property type="component" value="Unassembled WGS sequence"/>
</dbReference>
<dbReference type="CDD" id="cd00093">
    <property type="entry name" value="HTH_XRE"/>
    <property type="match status" value="1"/>
</dbReference>
<keyword evidence="3" id="KW-0472">Membrane</keyword>
<dbReference type="InterPro" id="IPR025962">
    <property type="entry name" value="SdpI/YhfL"/>
</dbReference>
<evidence type="ECO:0000256" key="2">
    <source>
        <dbReference type="SAM" id="Coils"/>
    </source>
</evidence>
<feature type="coiled-coil region" evidence="2">
    <location>
        <begin position="63"/>
        <end position="100"/>
    </location>
</feature>
<dbReference type="Pfam" id="PF01381">
    <property type="entry name" value="HTH_3"/>
    <property type="match status" value="1"/>
</dbReference>
<proteinExistence type="predicted"/>
<feature type="transmembrane region" description="Helical" evidence="3">
    <location>
        <begin position="124"/>
        <end position="143"/>
    </location>
</feature>
<evidence type="ECO:0000256" key="3">
    <source>
        <dbReference type="SAM" id="Phobius"/>
    </source>
</evidence>
<comment type="caution">
    <text evidence="5">The sequence shown here is derived from an EMBL/GenBank/DDBJ whole genome shotgun (WGS) entry which is preliminary data.</text>
</comment>
<dbReference type="SUPFAM" id="SSF47413">
    <property type="entry name" value="lambda repressor-like DNA-binding domains"/>
    <property type="match status" value="1"/>
</dbReference>
<feature type="transmembrane region" description="Helical" evidence="3">
    <location>
        <begin position="196"/>
        <end position="216"/>
    </location>
</feature>
<evidence type="ECO:0000256" key="1">
    <source>
        <dbReference type="ARBA" id="ARBA00023125"/>
    </source>
</evidence>
<gene>
    <name evidence="5" type="ORF">H9754_03845</name>
</gene>
<keyword evidence="3" id="KW-1133">Transmembrane helix</keyword>
<reference evidence="5" key="1">
    <citation type="journal article" date="2021" name="PeerJ">
        <title>Extensive microbial diversity within the chicken gut microbiome revealed by metagenomics and culture.</title>
        <authorList>
            <person name="Gilroy R."/>
            <person name="Ravi A."/>
            <person name="Getino M."/>
            <person name="Pursley I."/>
            <person name="Horton D.L."/>
            <person name="Alikhan N.F."/>
            <person name="Baker D."/>
            <person name="Gharbi K."/>
            <person name="Hall N."/>
            <person name="Watson M."/>
            <person name="Adriaenssens E.M."/>
            <person name="Foster-Nyarko E."/>
            <person name="Jarju S."/>
            <person name="Secka A."/>
            <person name="Antonio M."/>
            <person name="Oren A."/>
            <person name="Chaudhuri R.R."/>
            <person name="La Ragione R."/>
            <person name="Hildebrand F."/>
            <person name="Pallen M.J."/>
        </authorList>
    </citation>
    <scope>NUCLEOTIDE SEQUENCE</scope>
    <source>
        <strain evidence="5">ChiSjej3B21-8574</strain>
    </source>
</reference>
<evidence type="ECO:0000259" key="4">
    <source>
        <dbReference type="PROSITE" id="PS50943"/>
    </source>
</evidence>
<protein>
    <submittedName>
        <fullName evidence="5">XRE family transcriptional regulator</fullName>
    </submittedName>
</protein>
<feature type="domain" description="HTH cro/C1-type" evidence="4">
    <location>
        <begin position="6"/>
        <end position="60"/>
    </location>
</feature>
<dbReference type="AlphaFoldDB" id="A0A9D2PHF4"/>
<dbReference type="Gene3D" id="1.10.260.40">
    <property type="entry name" value="lambda repressor-like DNA-binding domains"/>
    <property type="match status" value="1"/>
</dbReference>